<feature type="domain" description="Serine/threonine specific protein phosphatases" evidence="7">
    <location>
        <begin position="83"/>
        <end position="267"/>
    </location>
</feature>
<keyword evidence="6" id="KW-0464">Manganese</keyword>
<dbReference type="Pfam" id="PF00149">
    <property type="entry name" value="Metallophos"/>
    <property type="match status" value="1"/>
</dbReference>
<comment type="cofactor">
    <cofactor evidence="1">
        <name>Mn(2+)</name>
        <dbReference type="ChEBI" id="CHEBI:29035"/>
    </cofactor>
</comment>
<evidence type="ECO:0000313" key="8">
    <source>
        <dbReference type="EnsemblMetazoa" id="CJA03162.1"/>
    </source>
</evidence>
<keyword evidence="3" id="KW-0479">Metal-binding</keyword>
<reference evidence="8" key="2">
    <citation type="submission" date="2022-06" db="UniProtKB">
        <authorList>
            <consortium name="EnsemblMetazoa"/>
        </authorList>
    </citation>
    <scope>IDENTIFICATION</scope>
    <source>
        <strain evidence="8">DF5081</strain>
    </source>
</reference>
<dbReference type="PANTHER" id="PTHR45668:SF5">
    <property type="entry name" value="SERINE_THREONINE-PROTEIN PHOSPHATASE 5"/>
    <property type="match status" value="1"/>
</dbReference>
<dbReference type="Proteomes" id="UP000005237">
    <property type="component" value="Unassembled WGS sequence"/>
</dbReference>
<evidence type="ECO:0000256" key="4">
    <source>
        <dbReference type="ARBA" id="ARBA00022737"/>
    </source>
</evidence>
<accession>A0A8R1HM65</accession>
<evidence type="ECO:0000313" key="9">
    <source>
        <dbReference type="Proteomes" id="UP000005237"/>
    </source>
</evidence>
<evidence type="ECO:0000256" key="5">
    <source>
        <dbReference type="ARBA" id="ARBA00022801"/>
    </source>
</evidence>
<proteinExistence type="predicted"/>
<dbReference type="SUPFAM" id="SSF56300">
    <property type="entry name" value="Metallo-dependent phosphatases"/>
    <property type="match status" value="1"/>
</dbReference>
<dbReference type="GO" id="GO:0004722">
    <property type="term" value="F:protein serine/threonine phosphatase activity"/>
    <property type="evidence" value="ECO:0007669"/>
    <property type="project" value="UniProtKB-EC"/>
</dbReference>
<dbReference type="EnsemblMetazoa" id="CJA03162.1">
    <property type="protein sequence ID" value="CJA03162.1"/>
    <property type="gene ID" value="WBGene00122366"/>
</dbReference>
<dbReference type="PANTHER" id="PTHR45668">
    <property type="entry name" value="SERINE/THREONINE-PROTEIN PHOSPHATASE 5-RELATED"/>
    <property type="match status" value="1"/>
</dbReference>
<protein>
    <recommendedName>
        <fullName evidence="2">protein-serine/threonine phosphatase</fullName>
        <ecNumber evidence="2">3.1.3.16</ecNumber>
    </recommendedName>
</protein>
<keyword evidence="4" id="KW-0677">Repeat</keyword>
<evidence type="ECO:0000259" key="7">
    <source>
        <dbReference type="SMART" id="SM00156"/>
    </source>
</evidence>
<evidence type="ECO:0000256" key="2">
    <source>
        <dbReference type="ARBA" id="ARBA00013081"/>
    </source>
</evidence>
<dbReference type="AlphaFoldDB" id="A0A8R1HM65"/>
<dbReference type="PRINTS" id="PR00114">
    <property type="entry name" value="STPHPHTASE"/>
</dbReference>
<sequence>TVVKVCPNDKDAKAKFEECQKIVRRQAFERAISVDHDKKSVSESVDVNAMAVEDAYDGPHLQETISKEFMMDLIQKFKEQKKLHKKYAFKMLLDFFAYVKSLPTMVEIEVPAGKKFTICGDVHGQFYDLINIFEINGFPSETNPYLFNGDFVDRGSFSVETIFTMIGFKLLYPNHFFMSRGNHESDVMNKMYGFEGEVKAKYSQQMSEFFTEIFCFLPLCHLINKKIFVCHGGLFKEDSVTLDDIRKTDRNRQPPDEGIMCDLLWFV</sequence>
<dbReference type="InterPro" id="IPR004843">
    <property type="entry name" value="Calcineurin-like_PHP"/>
</dbReference>
<evidence type="ECO:0000256" key="3">
    <source>
        <dbReference type="ARBA" id="ARBA00022723"/>
    </source>
</evidence>
<dbReference type="InterPro" id="IPR013235">
    <property type="entry name" value="PPP_dom"/>
</dbReference>
<dbReference type="Gene3D" id="3.60.21.10">
    <property type="match status" value="1"/>
</dbReference>
<organism evidence="8 9">
    <name type="scientific">Caenorhabditis japonica</name>
    <dbReference type="NCBI Taxonomy" id="281687"/>
    <lineage>
        <taxon>Eukaryota</taxon>
        <taxon>Metazoa</taxon>
        <taxon>Ecdysozoa</taxon>
        <taxon>Nematoda</taxon>
        <taxon>Chromadorea</taxon>
        <taxon>Rhabditida</taxon>
        <taxon>Rhabditina</taxon>
        <taxon>Rhabditomorpha</taxon>
        <taxon>Rhabditoidea</taxon>
        <taxon>Rhabditidae</taxon>
        <taxon>Peloderinae</taxon>
        <taxon>Caenorhabditis</taxon>
    </lineage>
</organism>
<dbReference type="Pfam" id="PF08321">
    <property type="entry name" value="PPP5"/>
    <property type="match status" value="1"/>
</dbReference>
<reference evidence="9" key="1">
    <citation type="submission" date="2010-08" db="EMBL/GenBank/DDBJ databases">
        <authorList>
            <consortium name="Caenorhabditis japonica Sequencing Consortium"/>
            <person name="Wilson R.K."/>
        </authorList>
    </citation>
    <scope>NUCLEOTIDE SEQUENCE [LARGE SCALE GENOMIC DNA]</scope>
    <source>
        <strain evidence="9">DF5081</strain>
    </source>
</reference>
<keyword evidence="9" id="KW-1185">Reference proteome</keyword>
<evidence type="ECO:0000256" key="1">
    <source>
        <dbReference type="ARBA" id="ARBA00001936"/>
    </source>
</evidence>
<dbReference type="EC" id="3.1.3.16" evidence="2"/>
<name>A0A8R1HM65_CAEJA</name>
<dbReference type="InterPro" id="IPR051134">
    <property type="entry name" value="PPP_phosphatase"/>
</dbReference>
<dbReference type="InterPro" id="IPR006186">
    <property type="entry name" value="Ser/Thr-sp_prot-phosphatase"/>
</dbReference>
<keyword evidence="5" id="KW-0378">Hydrolase</keyword>
<dbReference type="SMART" id="SM00156">
    <property type="entry name" value="PP2Ac"/>
    <property type="match status" value="1"/>
</dbReference>
<evidence type="ECO:0000256" key="6">
    <source>
        <dbReference type="ARBA" id="ARBA00023211"/>
    </source>
</evidence>
<dbReference type="InterPro" id="IPR029052">
    <property type="entry name" value="Metallo-depent_PP-like"/>
</dbReference>
<dbReference type="GO" id="GO:0046872">
    <property type="term" value="F:metal ion binding"/>
    <property type="evidence" value="ECO:0007669"/>
    <property type="project" value="UniProtKB-KW"/>
</dbReference>
<dbReference type="InterPro" id="IPR011990">
    <property type="entry name" value="TPR-like_helical_dom_sf"/>
</dbReference>
<dbReference type="Gene3D" id="1.25.40.10">
    <property type="entry name" value="Tetratricopeptide repeat domain"/>
    <property type="match status" value="1"/>
</dbReference>